<dbReference type="InterPro" id="IPR004839">
    <property type="entry name" value="Aminotransferase_I/II_large"/>
</dbReference>
<dbReference type="Proteomes" id="UP000001732">
    <property type="component" value="Chromosome"/>
</dbReference>
<evidence type="ECO:0000259" key="6">
    <source>
        <dbReference type="Pfam" id="PF00155"/>
    </source>
</evidence>
<dbReference type="RefSeq" id="WP_012544371.1">
    <property type="nucleotide sequence ID" value="NC_011295.1"/>
</dbReference>
<dbReference type="GO" id="GO:0030170">
    <property type="term" value="F:pyridoxal phosphate binding"/>
    <property type="evidence" value="ECO:0007669"/>
    <property type="project" value="InterPro"/>
</dbReference>
<reference evidence="8" key="1">
    <citation type="submission" date="2008-08" db="EMBL/GenBank/DDBJ databases">
        <title>The complete genome sequence of Coprothermobacter proteolyticus strain ATCC 5245 / DSM 5265 / BT.</title>
        <authorList>
            <person name="Dodson R.J."/>
            <person name="Durkin A.S."/>
            <person name="Wu M."/>
            <person name="Eisen J."/>
            <person name="Sutton G."/>
        </authorList>
    </citation>
    <scope>NUCLEOTIDE SEQUENCE [LARGE SCALE GENOMIC DNA]</scope>
    <source>
        <strain evidence="8">ATCC 35245 / DSM 5265 / OCM 4 / BT</strain>
    </source>
</reference>
<dbReference type="GO" id="GO:0047804">
    <property type="term" value="F:cysteine-S-conjugate beta-lyase activity"/>
    <property type="evidence" value="ECO:0007669"/>
    <property type="project" value="UniProtKB-EC"/>
</dbReference>
<evidence type="ECO:0000256" key="5">
    <source>
        <dbReference type="ARBA" id="ARBA00037974"/>
    </source>
</evidence>
<dbReference type="Gene3D" id="3.40.640.10">
    <property type="entry name" value="Type I PLP-dependent aspartate aminotransferase-like (Major domain)"/>
    <property type="match status" value="1"/>
</dbReference>
<keyword evidence="8" id="KW-1185">Reference proteome</keyword>
<dbReference type="SUPFAM" id="SSF53383">
    <property type="entry name" value="PLP-dependent transferases"/>
    <property type="match status" value="1"/>
</dbReference>
<keyword evidence="7" id="KW-0032">Aminotransferase</keyword>
<sequence>MDKSFFDQVVDRKGTNSSKWDGLKNVYGTDDAIPMWVADMDFRSPPEVVEAIKERAQHGIFGYTTVDEQYYAEVARWWQRRHGWDVKHDWIVTSPGTISALSVAVRTFTSPGDGIIIQPPVYPPFERTVRLAGRQVLYNQLMLNNSGRYTMNLEDLDKQLSQGAKMFIFCSPHNPVGRVWNKEELKELAAVLSKYEDVVIFDDELWADFVFPPNVHYPLLNVAPELAKRTITATSVSKTFNLAGLENTNLFIPDEQLRKTFEEAMFALALNKTNLFAIVATKAAYSCGEPWLDLLLDYLQENLQFIKTFLQEKMPTVSVIEPEGTYLAWFDIRQLHMSSAEVSQKLLHEGKVAVEEGTMFGPGGEGFLRVNYAMPRTLLKQALEGMSKALA</sequence>
<dbReference type="OrthoDB" id="9802872at2"/>
<evidence type="ECO:0000256" key="4">
    <source>
        <dbReference type="ARBA" id="ARBA00023239"/>
    </source>
</evidence>
<dbReference type="InterPro" id="IPR015422">
    <property type="entry name" value="PyrdxlP-dep_Trfase_small"/>
</dbReference>
<reference evidence="7 8" key="2">
    <citation type="journal article" date="2014" name="Genome Announc.">
        <title>Complete Genome Sequence of Coprothermobacter proteolyticus DSM 5265.</title>
        <authorList>
            <person name="Alexiev A."/>
            <person name="Coil D.A."/>
            <person name="Badger J.H."/>
            <person name="Enticknap J."/>
            <person name="Ward N."/>
            <person name="Robb F.T."/>
            <person name="Eisen J.A."/>
        </authorList>
    </citation>
    <scope>NUCLEOTIDE SEQUENCE [LARGE SCALE GENOMIC DNA]</scope>
    <source>
        <strain evidence="8">ATCC 35245 / DSM 5265 / OCM 4 / BT</strain>
    </source>
</reference>
<evidence type="ECO:0000256" key="3">
    <source>
        <dbReference type="ARBA" id="ARBA00022898"/>
    </source>
</evidence>
<dbReference type="InterPro" id="IPR015424">
    <property type="entry name" value="PyrdxlP-dep_Trfase"/>
</dbReference>
<protein>
    <recommendedName>
        <fullName evidence="2">cysteine-S-conjugate beta-lyase</fullName>
        <ecNumber evidence="2">4.4.1.13</ecNumber>
    </recommendedName>
</protein>
<evidence type="ECO:0000256" key="1">
    <source>
        <dbReference type="ARBA" id="ARBA00001933"/>
    </source>
</evidence>
<dbReference type="CDD" id="cd00609">
    <property type="entry name" value="AAT_like"/>
    <property type="match status" value="1"/>
</dbReference>
<gene>
    <name evidence="7" type="ordered locus">COPRO5265_1490</name>
</gene>
<dbReference type="NCBIfam" id="TIGR04350">
    <property type="entry name" value="C_S_lyase_PatB"/>
    <property type="match status" value="1"/>
</dbReference>
<dbReference type="KEGG" id="cpo:COPRO5265_1490"/>
<dbReference type="PANTHER" id="PTHR43525">
    <property type="entry name" value="PROTEIN MALY"/>
    <property type="match status" value="1"/>
</dbReference>
<dbReference type="InterPro" id="IPR015421">
    <property type="entry name" value="PyrdxlP-dep_Trfase_major"/>
</dbReference>
<keyword evidence="4" id="KW-0456">Lyase</keyword>
<dbReference type="PANTHER" id="PTHR43525:SF1">
    <property type="entry name" value="PROTEIN MALY"/>
    <property type="match status" value="1"/>
</dbReference>
<organism evidence="7 8">
    <name type="scientific">Coprothermobacter proteolyticus (strain ATCC 35245 / DSM 5265 / OCM 4 / BT)</name>
    <dbReference type="NCBI Taxonomy" id="309798"/>
    <lineage>
        <taxon>Bacteria</taxon>
        <taxon>Pseudomonadati</taxon>
        <taxon>Coprothermobacterota</taxon>
        <taxon>Coprothermobacteria</taxon>
        <taxon>Coprothermobacterales</taxon>
        <taxon>Coprothermobacteraceae</taxon>
        <taxon>Coprothermobacter</taxon>
    </lineage>
</organism>
<dbReference type="EMBL" id="CP001145">
    <property type="protein sequence ID" value="ACI17719.1"/>
    <property type="molecule type" value="Genomic_DNA"/>
</dbReference>
<feature type="domain" description="Aminotransferase class I/classII large" evidence="6">
    <location>
        <begin position="39"/>
        <end position="384"/>
    </location>
</feature>
<comment type="cofactor">
    <cofactor evidence="1">
        <name>pyridoxal 5'-phosphate</name>
        <dbReference type="ChEBI" id="CHEBI:597326"/>
    </cofactor>
</comment>
<proteinExistence type="inferred from homology"/>
<dbReference type="EC" id="4.4.1.13" evidence="2"/>
<evidence type="ECO:0000313" key="8">
    <source>
        <dbReference type="Proteomes" id="UP000001732"/>
    </source>
</evidence>
<dbReference type="eggNOG" id="COG1168">
    <property type="taxonomic scope" value="Bacteria"/>
</dbReference>
<dbReference type="Pfam" id="PF00155">
    <property type="entry name" value="Aminotran_1_2"/>
    <property type="match status" value="1"/>
</dbReference>
<dbReference type="HOGENOM" id="CLU_017584_15_0_9"/>
<dbReference type="InterPro" id="IPR027619">
    <property type="entry name" value="C-S_lyase_PatB-like"/>
</dbReference>
<dbReference type="AlphaFoldDB" id="B5Y668"/>
<name>B5Y668_COPPD</name>
<evidence type="ECO:0000256" key="2">
    <source>
        <dbReference type="ARBA" id="ARBA00012224"/>
    </source>
</evidence>
<dbReference type="Gene3D" id="3.90.1150.10">
    <property type="entry name" value="Aspartate Aminotransferase, domain 1"/>
    <property type="match status" value="1"/>
</dbReference>
<keyword evidence="7" id="KW-0808">Transferase</keyword>
<evidence type="ECO:0000313" key="7">
    <source>
        <dbReference type="EMBL" id="ACI17719.1"/>
    </source>
</evidence>
<dbReference type="InterPro" id="IPR051798">
    <property type="entry name" value="Class-II_PLP-Dep_Aminotrans"/>
</dbReference>
<keyword evidence="3" id="KW-0663">Pyridoxal phosphate</keyword>
<dbReference type="GO" id="GO:0008483">
    <property type="term" value="F:transaminase activity"/>
    <property type="evidence" value="ECO:0007669"/>
    <property type="project" value="UniProtKB-KW"/>
</dbReference>
<dbReference type="STRING" id="309798.COPRO5265_1490"/>
<accession>B5Y668</accession>
<comment type="similarity">
    <text evidence="5">Belongs to the class-II pyridoxal-phosphate-dependent aminotransferase family. MalY/PatB cystathionine beta-lyase subfamily.</text>
</comment>